<gene>
    <name evidence="2" type="ORF">UY3_07629</name>
</gene>
<keyword evidence="3" id="KW-1185">Reference proteome</keyword>
<evidence type="ECO:0000313" key="3">
    <source>
        <dbReference type="Proteomes" id="UP000031443"/>
    </source>
</evidence>
<evidence type="ECO:0000256" key="1">
    <source>
        <dbReference type="SAM" id="MobiDB-lite"/>
    </source>
</evidence>
<dbReference type="AlphaFoldDB" id="M7BB60"/>
<reference evidence="3" key="1">
    <citation type="journal article" date="2013" name="Nat. Genet.">
        <title>The draft genomes of soft-shell turtle and green sea turtle yield insights into the development and evolution of the turtle-specific body plan.</title>
        <authorList>
            <person name="Wang Z."/>
            <person name="Pascual-Anaya J."/>
            <person name="Zadissa A."/>
            <person name="Li W."/>
            <person name="Niimura Y."/>
            <person name="Huang Z."/>
            <person name="Li C."/>
            <person name="White S."/>
            <person name="Xiong Z."/>
            <person name="Fang D."/>
            <person name="Wang B."/>
            <person name="Ming Y."/>
            <person name="Chen Y."/>
            <person name="Zheng Y."/>
            <person name="Kuraku S."/>
            <person name="Pignatelli M."/>
            <person name="Herrero J."/>
            <person name="Beal K."/>
            <person name="Nozawa M."/>
            <person name="Li Q."/>
            <person name="Wang J."/>
            <person name="Zhang H."/>
            <person name="Yu L."/>
            <person name="Shigenobu S."/>
            <person name="Wang J."/>
            <person name="Liu J."/>
            <person name="Flicek P."/>
            <person name="Searle S."/>
            <person name="Wang J."/>
            <person name="Kuratani S."/>
            <person name="Yin Y."/>
            <person name="Aken B."/>
            <person name="Zhang G."/>
            <person name="Irie N."/>
        </authorList>
    </citation>
    <scope>NUCLEOTIDE SEQUENCE [LARGE SCALE GENOMIC DNA]</scope>
</reference>
<sequence>MAHQNEATEQLLKVMERQEDTLQALQTEQLRARPLPQLLSQNSFPCAPQTPPTHSYQPPGISLYLLHSTPAPSQSSPADSQYPLHSTPVPLQFSPDEVQYPLHYTPKDKVG</sequence>
<accession>M7BB60</accession>
<protein>
    <submittedName>
        <fullName evidence="2">Uncharacterized protein</fullName>
    </submittedName>
</protein>
<feature type="region of interest" description="Disordered" evidence="1">
    <location>
        <begin position="33"/>
        <end position="111"/>
    </location>
</feature>
<dbReference type="Proteomes" id="UP000031443">
    <property type="component" value="Unassembled WGS sequence"/>
</dbReference>
<organism evidence="2 3">
    <name type="scientific">Chelonia mydas</name>
    <name type="common">Green sea-turtle</name>
    <name type="synonym">Chelonia agassizi</name>
    <dbReference type="NCBI Taxonomy" id="8469"/>
    <lineage>
        <taxon>Eukaryota</taxon>
        <taxon>Metazoa</taxon>
        <taxon>Chordata</taxon>
        <taxon>Craniata</taxon>
        <taxon>Vertebrata</taxon>
        <taxon>Euteleostomi</taxon>
        <taxon>Archelosauria</taxon>
        <taxon>Testudinata</taxon>
        <taxon>Testudines</taxon>
        <taxon>Cryptodira</taxon>
        <taxon>Durocryptodira</taxon>
        <taxon>Americhelydia</taxon>
        <taxon>Chelonioidea</taxon>
        <taxon>Cheloniidae</taxon>
        <taxon>Chelonia</taxon>
    </lineage>
</organism>
<feature type="compositionally biased region" description="Low complexity" evidence="1">
    <location>
        <begin position="70"/>
        <end position="83"/>
    </location>
</feature>
<dbReference type="EMBL" id="KB529245">
    <property type="protein sequence ID" value="EMP35196.1"/>
    <property type="molecule type" value="Genomic_DNA"/>
</dbReference>
<evidence type="ECO:0000313" key="2">
    <source>
        <dbReference type="EMBL" id="EMP35196.1"/>
    </source>
</evidence>
<proteinExistence type="predicted"/>
<name>M7BB60_CHEMY</name>